<accession>A0A955IWY5</accession>
<proteinExistence type="predicted"/>
<dbReference type="Proteomes" id="UP000714817">
    <property type="component" value="Unassembled WGS sequence"/>
</dbReference>
<dbReference type="InterPro" id="IPR027417">
    <property type="entry name" value="P-loop_NTPase"/>
</dbReference>
<dbReference type="CDD" id="cd00267">
    <property type="entry name" value="ABC_ATPase"/>
    <property type="match status" value="1"/>
</dbReference>
<reference evidence="1" key="1">
    <citation type="submission" date="2020-04" db="EMBL/GenBank/DDBJ databases">
        <authorList>
            <person name="Zhang T."/>
        </authorList>
    </citation>
    <scope>NUCLEOTIDE SEQUENCE</scope>
    <source>
        <strain evidence="1">HKST-UBA80</strain>
    </source>
</reference>
<protein>
    <recommendedName>
        <fullName evidence="3">ABC transporter domain-containing protein</fullName>
    </recommendedName>
</protein>
<evidence type="ECO:0000313" key="2">
    <source>
        <dbReference type="Proteomes" id="UP000714817"/>
    </source>
</evidence>
<evidence type="ECO:0000313" key="1">
    <source>
        <dbReference type="EMBL" id="MCA9301985.1"/>
    </source>
</evidence>
<name>A0A955IWY5_UNCKA</name>
<reference evidence="1" key="2">
    <citation type="journal article" date="2021" name="Microbiome">
        <title>Successional dynamics and alternative stable states in a saline activated sludge microbial community over 9 years.</title>
        <authorList>
            <person name="Wang Y."/>
            <person name="Ye J."/>
            <person name="Ju F."/>
            <person name="Liu L."/>
            <person name="Boyd J.A."/>
            <person name="Deng Y."/>
            <person name="Parks D.H."/>
            <person name="Jiang X."/>
            <person name="Yin X."/>
            <person name="Woodcroft B.J."/>
            <person name="Tyson G.W."/>
            <person name="Hugenholtz P."/>
            <person name="Polz M.F."/>
            <person name="Zhang T."/>
        </authorList>
    </citation>
    <scope>NUCLEOTIDE SEQUENCE</scope>
    <source>
        <strain evidence="1">HKST-UBA80</strain>
    </source>
</reference>
<comment type="caution">
    <text evidence="1">The sequence shown here is derived from an EMBL/GenBank/DDBJ whole genome shotgun (WGS) entry which is preliminary data.</text>
</comment>
<dbReference type="Gene3D" id="3.40.50.300">
    <property type="entry name" value="P-loop containing nucleotide triphosphate hydrolases"/>
    <property type="match status" value="1"/>
</dbReference>
<dbReference type="EMBL" id="JAGQNY010000004">
    <property type="protein sequence ID" value="MCA9301985.1"/>
    <property type="molecule type" value="Genomic_DNA"/>
</dbReference>
<dbReference type="SUPFAM" id="SSF52540">
    <property type="entry name" value="P-loop containing nucleoside triphosphate hydrolases"/>
    <property type="match status" value="1"/>
</dbReference>
<evidence type="ECO:0008006" key="3">
    <source>
        <dbReference type="Google" id="ProtNLM"/>
    </source>
</evidence>
<sequence>MKNVYLDHLFLEKNKVHFLIGDSGIGKSIFGRLITLRYEAFKCDFLGMGDCDFRTFENLDDGLKELHFSSIRNIDTSYRNAIGAYLASDFECRFFLTQLVETLKSKAEVAGFFDSSVDYYGSKTAEILKVMEGYDFKFCKEDFLGLSKQELRELRECFRSRIEWFPSSKIFALSAIFEYMTFTHLRSFIPEASLYFMDAVLSEPPVSQGQRRRILLALDVLLGGAVMVIDEPFSNIDLGASKSILYKLKNYNQVNNSVLLVLDQKIHPELLEVCRSEGNLGKVLGFSDEGKGLKIVEL</sequence>
<gene>
    <name evidence="1" type="ORF">KDA10_01285</name>
</gene>
<organism evidence="1 2">
    <name type="scientific">candidate division WWE3 bacterium</name>
    <dbReference type="NCBI Taxonomy" id="2053526"/>
    <lineage>
        <taxon>Bacteria</taxon>
        <taxon>Katanobacteria</taxon>
    </lineage>
</organism>
<dbReference type="AlphaFoldDB" id="A0A955IWY5"/>